<dbReference type="Ensembl" id="ENSPPYT00000011599.2">
    <property type="protein sequence ID" value="ENSPPYP00000011164.2"/>
    <property type="gene ID" value="ENSPPYG00000009971.2"/>
</dbReference>
<feature type="region of interest" description="Disordered" evidence="2">
    <location>
        <begin position="155"/>
        <end position="212"/>
    </location>
</feature>
<dbReference type="Pfam" id="PF10262">
    <property type="entry name" value="Rdx"/>
    <property type="match status" value="1"/>
</dbReference>
<dbReference type="FunFam" id="3.40.30.10:FF:000220">
    <property type="entry name" value="Selenoprotein V"/>
    <property type="match status" value="1"/>
</dbReference>
<sequence length="350" mass="37169">MNNQARTPAPSSARTSTSVRASTPTRTPTPLRTPTPVRTRTPIRTLTPVLTPSPAGTPPLVLTPAPAQIPTLVPTPALARIPRLVPPPAPAWIPTPVPTPVPVRNPTPVPTPARTLTTPVRVPAPAPAPPPAQVLAGIRAALPILDSYLAPALPLHPPPEPAPELPLSPEEDPEPAPSLKLIPSVSSEAGPAPGPLPARTPQAANSPGPTLDFTFRADLSATGLADPPIPSPVPSPILGTTPSAISLQNSTENFASSSENFALDKRVLIRVTYWILNSYSLRYILLKKSLEQQFPNHLLFEEDRAAQATGEFEVFVNGRLVHSKKRGDGFVNESTLQKIVSVIDEEIKKR</sequence>
<dbReference type="STRING" id="9601.ENSPPYP00000011164"/>
<keyword evidence="1" id="KW-0676">Redox-active center</keyword>
<feature type="compositionally biased region" description="Pro residues" evidence="2">
    <location>
        <begin position="155"/>
        <end position="166"/>
    </location>
</feature>
<dbReference type="EMBL" id="NDHI03003582">
    <property type="protein sequence ID" value="PNJ18885.1"/>
    <property type="molecule type" value="Genomic_DNA"/>
</dbReference>
<evidence type="ECO:0000256" key="1">
    <source>
        <dbReference type="ARBA" id="ARBA00023284"/>
    </source>
</evidence>
<dbReference type="HOGENOM" id="CLU_073345_0_0_1"/>
<dbReference type="InterPro" id="IPR036249">
    <property type="entry name" value="Thioredoxin-like_sf"/>
</dbReference>
<dbReference type="Gene3D" id="3.40.30.10">
    <property type="entry name" value="Glutaredoxin"/>
    <property type="match status" value="1"/>
</dbReference>
<dbReference type="GO" id="GO:0005829">
    <property type="term" value="C:cytosol"/>
    <property type="evidence" value="ECO:0007669"/>
    <property type="project" value="TreeGrafter"/>
</dbReference>
<dbReference type="SUPFAM" id="SSF52833">
    <property type="entry name" value="Thioredoxin-like"/>
    <property type="match status" value="1"/>
</dbReference>
<name>H2NYT2_PONAB</name>
<dbReference type="AlphaFoldDB" id="H2NYT2"/>
<dbReference type="Proteomes" id="UP000001595">
    <property type="component" value="Chromosome 19"/>
</dbReference>
<evidence type="ECO:0000256" key="2">
    <source>
        <dbReference type="SAM" id="MobiDB-lite"/>
    </source>
</evidence>
<dbReference type="PANTHER" id="PTHR15124:SF17">
    <property type="entry name" value="SELENOPROTEIN V"/>
    <property type="match status" value="1"/>
</dbReference>
<accession>A0A2J8SDN0</accession>
<evidence type="ECO:0000313" key="4">
    <source>
        <dbReference type="Ensembl" id="ENSPPYP00000011164.2"/>
    </source>
</evidence>
<dbReference type="InterPro" id="IPR051441">
    <property type="entry name" value="SelW_related"/>
</dbReference>
<proteinExistence type="predicted"/>
<reference evidence="4" key="3">
    <citation type="submission" date="2025-05" db="UniProtKB">
        <authorList>
            <consortium name="Ensembl"/>
        </authorList>
    </citation>
    <scope>IDENTIFICATION</scope>
</reference>
<feature type="region of interest" description="Disordered" evidence="2">
    <location>
        <begin position="1"/>
        <end position="40"/>
    </location>
</feature>
<keyword evidence="5" id="KW-1185">Reference proteome</keyword>
<dbReference type="InterPro" id="IPR011893">
    <property type="entry name" value="Selenoprotein_Rdx-typ"/>
</dbReference>
<dbReference type="OMA" id="YCGLXSY"/>
<reference evidence="4 5" key="1">
    <citation type="submission" date="2008-02" db="EMBL/GenBank/DDBJ databases">
        <title>A 6x draft sequence assembly of the Pongo pygmaeus abelii genome.</title>
        <authorList>
            <person name="Wilson R.K."/>
            <person name="Mardis E."/>
        </authorList>
    </citation>
    <scope>NUCLEOTIDE SEQUENCE [LARGE SCALE GENOMIC DNA]</scope>
</reference>
<accession>H2NYT2</accession>
<dbReference type="GeneTree" id="ENSGT00940000163358"/>
<organism evidence="4 5">
    <name type="scientific">Pongo abelii</name>
    <name type="common">Sumatran orangutan</name>
    <name type="synonym">Pongo pygmaeus abelii</name>
    <dbReference type="NCBI Taxonomy" id="9601"/>
    <lineage>
        <taxon>Eukaryota</taxon>
        <taxon>Metazoa</taxon>
        <taxon>Chordata</taxon>
        <taxon>Craniata</taxon>
        <taxon>Vertebrata</taxon>
        <taxon>Euteleostomi</taxon>
        <taxon>Mammalia</taxon>
        <taxon>Eutheria</taxon>
        <taxon>Euarchontoglires</taxon>
        <taxon>Primates</taxon>
        <taxon>Haplorrhini</taxon>
        <taxon>Catarrhini</taxon>
        <taxon>Hominidae</taxon>
        <taxon>Pongo</taxon>
    </lineage>
</organism>
<evidence type="ECO:0000313" key="5">
    <source>
        <dbReference type="Proteomes" id="UP000001595"/>
    </source>
</evidence>
<dbReference type="eggNOG" id="ENOG502S9W8">
    <property type="taxonomic scope" value="Eukaryota"/>
</dbReference>
<dbReference type="PANTHER" id="PTHR15124">
    <property type="entry name" value="SELENOPROTEIN W"/>
    <property type="match status" value="1"/>
</dbReference>
<gene>
    <name evidence="4" type="primary">SELENOV</name>
    <name evidence="3" type="ORF">CR201_G0043944</name>
</gene>
<reference evidence="3" key="2">
    <citation type="submission" date="2017-12" db="EMBL/GenBank/DDBJ databases">
        <title>High-resolution comparative analysis of great ape genomes.</title>
        <authorList>
            <person name="Pollen A."/>
            <person name="Hastie A."/>
            <person name="Hormozdiari F."/>
            <person name="Dougherty M."/>
            <person name="Liu R."/>
            <person name="Chaisson M."/>
            <person name="Hoppe E."/>
            <person name="Hill C."/>
            <person name="Pang A."/>
            <person name="Hillier L."/>
            <person name="Baker C."/>
            <person name="Armstrong J."/>
            <person name="Shendure J."/>
            <person name="Paten B."/>
            <person name="Wilson R."/>
            <person name="Chao H."/>
            <person name="Schneider V."/>
            <person name="Ventura M."/>
            <person name="Kronenberg Z."/>
            <person name="Murali S."/>
            <person name="Gordon D."/>
            <person name="Cantsilieris S."/>
            <person name="Munson K."/>
            <person name="Nelson B."/>
            <person name="Raja A."/>
            <person name="Underwood J."/>
            <person name="Diekhans M."/>
            <person name="Fiddes I."/>
            <person name="Haussler D."/>
            <person name="Eichler E."/>
        </authorList>
    </citation>
    <scope>NUCLEOTIDE SEQUENCE [LARGE SCALE GENOMIC DNA]</scope>
    <source>
        <strain evidence="3">Susie</strain>
    </source>
</reference>
<dbReference type="NCBIfam" id="TIGR02174">
    <property type="entry name" value="CXXU_selWTH"/>
    <property type="match status" value="1"/>
</dbReference>
<evidence type="ECO:0000313" key="3">
    <source>
        <dbReference type="EMBL" id="PNJ18885.1"/>
    </source>
</evidence>
<protein>
    <submittedName>
        <fullName evidence="3">SELENOV isoform 1</fullName>
    </submittedName>
    <submittedName>
        <fullName evidence="4">Selenoprotein V</fullName>
    </submittedName>
</protein>